<evidence type="ECO:0000313" key="5">
    <source>
        <dbReference type="Proteomes" id="UP000309601"/>
    </source>
</evidence>
<dbReference type="SMART" id="SM00906">
    <property type="entry name" value="Fungal_trans"/>
    <property type="match status" value="1"/>
</dbReference>
<dbReference type="GO" id="GO:0006351">
    <property type="term" value="P:DNA-templated transcription"/>
    <property type="evidence" value="ECO:0007669"/>
    <property type="project" value="InterPro"/>
</dbReference>
<reference evidence="4 5" key="1">
    <citation type="submission" date="2019-03" db="EMBL/GenBank/DDBJ databases">
        <title>Sequencing 25 genomes of Wallemia mellicola.</title>
        <authorList>
            <person name="Gostincar C."/>
        </authorList>
    </citation>
    <scope>NUCLEOTIDE SEQUENCE [LARGE SCALE GENOMIC DNA]</scope>
    <source>
        <strain evidence="4 5">EXF-1274</strain>
    </source>
</reference>
<dbReference type="InterPro" id="IPR036864">
    <property type="entry name" value="Zn2-C6_fun-type_DNA-bd_sf"/>
</dbReference>
<dbReference type="GO" id="GO:0003677">
    <property type="term" value="F:DNA binding"/>
    <property type="evidence" value="ECO:0007669"/>
    <property type="project" value="InterPro"/>
</dbReference>
<proteinExistence type="predicted"/>
<dbReference type="GO" id="GO:0000981">
    <property type="term" value="F:DNA-binding transcription factor activity, RNA polymerase II-specific"/>
    <property type="evidence" value="ECO:0007669"/>
    <property type="project" value="InterPro"/>
</dbReference>
<dbReference type="EMBL" id="SPRW01000032">
    <property type="protein sequence ID" value="TIC63893.1"/>
    <property type="molecule type" value="Genomic_DNA"/>
</dbReference>
<dbReference type="CDD" id="cd12148">
    <property type="entry name" value="fungal_TF_MHR"/>
    <property type="match status" value="1"/>
</dbReference>
<dbReference type="GO" id="GO:0008270">
    <property type="term" value="F:zinc ion binding"/>
    <property type="evidence" value="ECO:0007669"/>
    <property type="project" value="InterPro"/>
</dbReference>
<evidence type="ECO:0000259" key="3">
    <source>
        <dbReference type="PROSITE" id="PS50048"/>
    </source>
</evidence>
<dbReference type="AlphaFoldDB" id="A0AB38MU84"/>
<feature type="domain" description="Zn(2)-C6 fungal-type" evidence="3">
    <location>
        <begin position="361"/>
        <end position="388"/>
    </location>
</feature>
<dbReference type="CDD" id="cd00067">
    <property type="entry name" value="GAL4"/>
    <property type="match status" value="1"/>
</dbReference>
<protein>
    <recommendedName>
        <fullName evidence="3">Zn(2)-C6 fungal-type domain-containing protein</fullName>
    </recommendedName>
</protein>
<dbReference type="InterPro" id="IPR036291">
    <property type="entry name" value="NAD(P)-bd_dom_sf"/>
</dbReference>
<dbReference type="InterPro" id="IPR007219">
    <property type="entry name" value="XnlR_reg_dom"/>
</dbReference>
<dbReference type="Proteomes" id="UP000309601">
    <property type="component" value="Unassembled WGS sequence"/>
</dbReference>
<comment type="caution">
    <text evidence="4">The sequence shown here is derived from an EMBL/GenBank/DDBJ whole genome shotgun (WGS) entry which is preliminary data.</text>
</comment>
<keyword evidence="1" id="KW-0479">Metal-binding</keyword>
<gene>
    <name evidence="4" type="ORF">E3Q02_02869</name>
</gene>
<keyword evidence="2" id="KW-0539">Nucleus</keyword>
<dbReference type="SUPFAM" id="SSF57701">
    <property type="entry name" value="Zn2/Cys6 DNA-binding domain"/>
    <property type="match status" value="1"/>
</dbReference>
<dbReference type="InterPro" id="IPR001138">
    <property type="entry name" value="Zn2Cys6_DnaBD"/>
</dbReference>
<dbReference type="InterPro" id="IPR055222">
    <property type="entry name" value="PRISE-like_Rossmann-fold"/>
</dbReference>
<dbReference type="PANTHER" id="PTHR32487">
    <property type="entry name" value="3-OXO-DELTA(4,5)-STEROID 5-BETA-REDUCTASE"/>
    <property type="match status" value="1"/>
</dbReference>
<dbReference type="Gene3D" id="4.10.240.10">
    <property type="entry name" value="Zn(2)-C6 fungal-type DNA-binding domain"/>
    <property type="match status" value="1"/>
</dbReference>
<dbReference type="CDD" id="cd08948">
    <property type="entry name" value="5beta-POR_like_SDR_a"/>
    <property type="match status" value="1"/>
</dbReference>
<dbReference type="Pfam" id="PF22917">
    <property type="entry name" value="PRISE"/>
    <property type="match status" value="1"/>
</dbReference>
<dbReference type="SUPFAM" id="SSF51735">
    <property type="entry name" value="NAD(P)-binding Rossmann-fold domains"/>
    <property type="match status" value="1"/>
</dbReference>
<sequence length="1055" mass="120039">MTTAIVFGASGISGISLIDTLLEDPAKWTKIVAVSRRPPPQKSEKISHVSVDLLNSTPDEIAGSLVKGGAGNATHAFFFSYIAKENEDDLINTNYKLFSNSVEALYKGTTVQAFLLQTGYKYYGAFVGGDALQPYPWVENSGRSGKNFYYQQEDYLKAAAEKYNWKWVVARPNFITGVSLGNFMSIATTVALYAVACNELNTPFYFPGSKYSYNLQYDHSNAKNNAEFEVFALDNPKAANRAFNIQDGKPSSFAVLWPKIAKYFGIVLPDPVTEDVEVNRHKDVKTVHSVQKWAEENKDKFGGIIKKYNLDPQAYEHATWAFLDGATSRTWPDQGSLDAAREIGWNKSIDSYEDGYKAAFCDSCRRKKTRCDGIFPNKCSNCKDNCTYNDTEPKKMYKVSYVEELKATLAQCQALLDNSSISHNTDDSLKRKHSISTSDNSRTTDIIPSTDYCDLYDEELARNINGLYIPSDDVRTGNRNFGKASMRGLFERITFYTGMASDALTHQRRFDFWVEDWEKELSSNLDSHNTDYTDEDFGSDEVLYHLVDVYFRMVNVTLPLLNETRFKANIPSRKLEKEFGSVLLMVCALGAIFSGDKSFVIAEKEHLQFLAGFDYYKVARKKMKDFFITPATLEDVQALILLQVYVDQGVHTKSSWMIHGMSILLARNMGLQHSLLNKHKEPLEAEASKRALWIAYIIDRSHSSCFGKPLLLKDEDIYLELPQPYGNEDAHGNMGVFYMSEMIKLCKIHGQVMQKVYKYRKSIDCDDHVLTMTDIASLHSKLHAWLDQMPDFLHICKDDNETDFIMQLRSNLRLAYYTIQIFMYKPFLPNPTLRNPSNFQFTSLLICANASRSIIGNCKEVVLKRNLNKIYVDSMMDWGPFWATLILIIRCCESRRLTGHVDKDDVCYVKSGILVLRVNERKNVQYGRAIDVLLQVLKAVKLPDCEDFIRMEEYISYQSTNEVRHNCLSNRTLSAVKSEDANQQVLAEQDYQLFGDMLEYMQNTDAMKDNLFSVDNLNFMSDAPNNLVNDSDFDWSKIISPLLDSNTESGTDSGV</sequence>
<dbReference type="PROSITE" id="PS50048">
    <property type="entry name" value="ZN2_CY6_FUNGAL_2"/>
    <property type="match status" value="1"/>
</dbReference>
<dbReference type="Pfam" id="PF04082">
    <property type="entry name" value="Fungal_trans"/>
    <property type="match status" value="1"/>
</dbReference>
<dbReference type="Gene3D" id="3.40.50.720">
    <property type="entry name" value="NAD(P)-binding Rossmann-like Domain"/>
    <property type="match status" value="1"/>
</dbReference>
<evidence type="ECO:0000256" key="2">
    <source>
        <dbReference type="ARBA" id="ARBA00023242"/>
    </source>
</evidence>
<organism evidence="4 5">
    <name type="scientific">Wallemia mellicola</name>
    <dbReference type="NCBI Taxonomy" id="1708541"/>
    <lineage>
        <taxon>Eukaryota</taxon>
        <taxon>Fungi</taxon>
        <taxon>Dikarya</taxon>
        <taxon>Basidiomycota</taxon>
        <taxon>Wallemiomycotina</taxon>
        <taxon>Wallemiomycetes</taxon>
        <taxon>Wallemiales</taxon>
        <taxon>Wallemiaceae</taxon>
        <taxon>Wallemia</taxon>
    </lineage>
</organism>
<name>A0AB38MU84_9BASI</name>
<evidence type="ECO:0000256" key="1">
    <source>
        <dbReference type="ARBA" id="ARBA00022723"/>
    </source>
</evidence>
<dbReference type="PANTHER" id="PTHR32487:SF0">
    <property type="entry name" value="3-OXO-DELTA(4,5)-STEROID 5-BETA-REDUCTASE"/>
    <property type="match status" value="1"/>
</dbReference>
<accession>A0AB38MU84</accession>
<evidence type="ECO:0000313" key="4">
    <source>
        <dbReference type="EMBL" id="TIC63893.1"/>
    </source>
</evidence>